<dbReference type="Pfam" id="PF01850">
    <property type="entry name" value="PIN"/>
    <property type="match status" value="1"/>
</dbReference>
<reference evidence="2 3" key="1">
    <citation type="journal article" date="2019" name="Genome Biol. Evol.">
        <title>Day and night: Metabolic profiles and evolutionary relationships of six axenic non-marine cyanobacteria.</title>
        <authorList>
            <person name="Will S.E."/>
            <person name="Henke P."/>
            <person name="Boedeker C."/>
            <person name="Huang S."/>
            <person name="Brinkmann H."/>
            <person name="Rohde M."/>
            <person name="Jarek M."/>
            <person name="Friedl T."/>
            <person name="Seufert S."/>
            <person name="Schumacher M."/>
            <person name="Overmann J."/>
            <person name="Neumann-Schaal M."/>
            <person name="Petersen J."/>
        </authorList>
    </citation>
    <scope>NUCLEOTIDE SEQUENCE [LARGE SCALE GENOMIC DNA]</scope>
    <source>
        <strain evidence="2 3">SAG 1403-4b</strain>
    </source>
</reference>
<dbReference type="SUPFAM" id="SSF88723">
    <property type="entry name" value="PIN domain-like"/>
    <property type="match status" value="1"/>
</dbReference>
<accession>A0A3S1AKR2</accession>
<dbReference type="GO" id="GO:0016075">
    <property type="term" value="P:rRNA catabolic process"/>
    <property type="evidence" value="ECO:0007669"/>
    <property type="project" value="TreeGrafter"/>
</dbReference>
<dbReference type="RefSeq" id="WP_127055651.1">
    <property type="nucleotide sequence ID" value="NZ_RSCM01000014.1"/>
</dbReference>
<name>A0A3S1AKR2_ANAVA</name>
<dbReference type="Proteomes" id="UP000276103">
    <property type="component" value="Unassembled WGS sequence"/>
</dbReference>
<dbReference type="AlphaFoldDB" id="A0A3S1AKR2"/>
<comment type="caution">
    <text evidence="2">The sequence shown here is derived from an EMBL/GenBank/DDBJ whole genome shotgun (WGS) entry which is preliminary data.</text>
</comment>
<dbReference type="Gene3D" id="3.40.50.1010">
    <property type="entry name" value="5'-nuclease"/>
    <property type="match status" value="1"/>
</dbReference>
<dbReference type="OrthoDB" id="164456at2"/>
<feature type="domain" description="PIN" evidence="1">
    <location>
        <begin position="5"/>
        <end position="127"/>
    </location>
</feature>
<dbReference type="EMBL" id="RSCM01000014">
    <property type="protein sequence ID" value="RUS94271.1"/>
    <property type="molecule type" value="Genomic_DNA"/>
</dbReference>
<proteinExistence type="predicted"/>
<dbReference type="InterPro" id="IPR002716">
    <property type="entry name" value="PIN_dom"/>
</dbReference>
<dbReference type="InterPro" id="IPR029060">
    <property type="entry name" value="PIN-like_dom_sf"/>
</dbReference>
<sequence>MKTLFVDTFYWVALFNPKDEWHSTVINYSKNLASVYLVTTDEVLTEFLNFFSTYDTKTRQNAINRVQDILQNDYVQIIPQTHETFLAGLELYKQRADKEYSLTDCISMQTMKQLGITEILTHDRHFTQEGFTTLFE</sequence>
<gene>
    <name evidence="2" type="ORF">DSM107003_38040</name>
</gene>
<dbReference type="PANTHER" id="PTHR42188:SF1">
    <property type="entry name" value="23S RRNA-SPECIFIC ENDONUCLEASE VAPC20"/>
    <property type="match status" value="1"/>
</dbReference>
<organism evidence="2 3">
    <name type="scientific">Trichormus variabilis SAG 1403-4b</name>
    <dbReference type="NCBI Taxonomy" id="447716"/>
    <lineage>
        <taxon>Bacteria</taxon>
        <taxon>Bacillati</taxon>
        <taxon>Cyanobacteriota</taxon>
        <taxon>Cyanophyceae</taxon>
        <taxon>Nostocales</taxon>
        <taxon>Nostocaceae</taxon>
        <taxon>Trichormus</taxon>
    </lineage>
</organism>
<evidence type="ECO:0000313" key="2">
    <source>
        <dbReference type="EMBL" id="RUS94271.1"/>
    </source>
</evidence>
<evidence type="ECO:0000313" key="3">
    <source>
        <dbReference type="Proteomes" id="UP000276103"/>
    </source>
</evidence>
<dbReference type="GO" id="GO:0004521">
    <property type="term" value="F:RNA endonuclease activity"/>
    <property type="evidence" value="ECO:0007669"/>
    <property type="project" value="InterPro"/>
</dbReference>
<protein>
    <recommendedName>
        <fullName evidence="1">PIN domain-containing protein</fullName>
    </recommendedName>
</protein>
<dbReference type="InterPro" id="IPR039018">
    <property type="entry name" value="VapC20-like"/>
</dbReference>
<dbReference type="PANTHER" id="PTHR42188">
    <property type="entry name" value="23S RRNA-SPECIFIC ENDONUCLEASE VAPC20"/>
    <property type="match status" value="1"/>
</dbReference>
<keyword evidence="3" id="KW-1185">Reference proteome</keyword>
<evidence type="ECO:0000259" key="1">
    <source>
        <dbReference type="Pfam" id="PF01850"/>
    </source>
</evidence>